<keyword evidence="1" id="KW-0812">Transmembrane</keyword>
<dbReference type="Proteomes" id="UP000008064">
    <property type="component" value="Unassembled WGS sequence"/>
</dbReference>
<evidence type="ECO:0000313" key="2">
    <source>
        <dbReference type="EMBL" id="EGO22760.1"/>
    </source>
</evidence>
<gene>
    <name evidence="2" type="ORF">SERLADRAFT_393347</name>
</gene>
<evidence type="ECO:0008006" key="3">
    <source>
        <dbReference type="Google" id="ProtNLM"/>
    </source>
</evidence>
<sequence>YSHPLIYPRSTTAIVQCLYLHQIHYSPRYLVDDFQIVSCPVDFADLAVIKLAKTELYLQTRDVFCSNGFVYAINYGYTQAQVIVLYFFSSFLQLSVGSVLLK</sequence>
<dbReference type="HOGENOM" id="CLU_2284257_0_0_1"/>
<dbReference type="AlphaFoldDB" id="F8P0S6"/>
<evidence type="ECO:0000256" key="1">
    <source>
        <dbReference type="SAM" id="Phobius"/>
    </source>
</evidence>
<proteinExistence type="predicted"/>
<reference evidence="2" key="1">
    <citation type="submission" date="2011-04" db="EMBL/GenBank/DDBJ databases">
        <title>Evolution of plant cell wall degrading machinery underlies the functional diversity of forest fungi.</title>
        <authorList>
            <consortium name="US DOE Joint Genome Institute (JGI-PGF)"/>
            <person name="Eastwood D.C."/>
            <person name="Floudas D."/>
            <person name="Binder M."/>
            <person name="Majcherczyk A."/>
            <person name="Schneider P."/>
            <person name="Aerts A."/>
            <person name="Asiegbu F.O."/>
            <person name="Baker S.E."/>
            <person name="Barry K."/>
            <person name="Bendiksby M."/>
            <person name="Blumentritt M."/>
            <person name="Coutinho P.M."/>
            <person name="Cullen D."/>
            <person name="Cullen D."/>
            <person name="Gathman A."/>
            <person name="Goodell B."/>
            <person name="Henrissat B."/>
            <person name="Ihrmark K."/>
            <person name="Kauserud H."/>
            <person name="Kohler A."/>
            <person name="LaButti K."/>
            <person name="Lapidus A."/>
            <person name="Lavin J.L."/>
            <person name="Lee Y.-H."/>
            <person name="Lindquist E."/>
            <person name="Lilly W."/>
            <person name="Lucas S."/>
            <person name="Morin E."/>
            <person name="Murat C."/>
            <person name="Oguiza J.A."/>
            <person name="Park J."/>
            <person name="Pisabarro A.G."/>
            <person name="Riley R."/>
            <person name="Rosling A."/>
            <person name="Salamov A."/>
            <person name="Schmidt O."/>
            <person name="Schmutz J."/>
            <person name="Skrede I."/>
            <person name="Stenlid J."/>
            <person name="Wiebenga A."/>
            <person name="Xie X."/>
            <person name="Kues U."/>
            <person name="Hibbett D.S."/>
            <person name="Hoffmeister D."/>
            <person name="Hogberg N."/>
            <person name="Martin F."/>
            <person name="Grigoriev I.V."/>
            <person name="Watkinson S.C."/>
        </authorList>
    </citation>
    <scope>NUCLEOTIDE SEQUENCE</scope>
    <source>
        <strain evidence="2">S7.9</strain>
    </source>
</reference>
<dbReference type="KEGG" id="sla:SERLADRAFT_393347"/>
<feature type="non-terminal residue" evidence="2">
    <location>
        <position position="1"/>
    </location>
</feature>
<keyword evidence="1" id="KW-0472">Membrane</keyword>
<organism>
    <name type="scientific">Serpula lacrymans var. lacrymans (strain S7.9)</name>
    <name type="common">Dry rot fungus</name>
    <dbReference type="NCBI Taxonomy" id="578457"/>
    <lineage>
        <taxon>Eukaryota</taxon>
        <taxon>Fungi</taxon>
        <taxon>Dikarya</taxon>
        <taxon>Basidiomycota</taxon>
        <taxon>Agaricomycotina</taxon>
        <taxon>Agaricomycetes</taxon>
        <taxon>Agaricomycetidae</taxon>
        <taxon>Boletales</taxon>
        <taxon>Coniophorineae</taxon>
        <taxon>Serpulaceae</taxon>
        <taxon>Serpula</taxon>
    </lineage>
</organism>
<dbReference type="EMBL" id="GL945436">
    <property type="protein sequence ID" value="EGO22760.1"/>
    <property type="molecule type" value="Genomic_DNA"/>
</dbReference>
<feature type="transmembrane region" description="Helical" evidence="1">
    <location>
        <begin position="83"/>
        <end position="101"/>
    </location>
</feature>
<name>F8P0S6_SERL9</name>
<accession>F8P0S6</accession>
<dbReference type="GeneID" id="18811609"/>
<protein>
    <recommendedName>
        <fullName evidence="3">Non-haem dioxygenase N-terminal domain-containing protein</fullName>
    </recommendedName>
</protein>
<keyword evidence="1" id="KW-1133">Transmembrane helix</keyword>
<dbReference type="RefSeq" id="XP_007320000.1">
    <property type="nucleotide sequence ID" value="XM_007319938.1"/>
</dbReference>